<gene>
    <name evidence="4" type="ORF">C7450_111134</name>
</gene>
<dbReference type="EMBL" id="QJJK01000011">
    <property type="protein sequence ID" value="PXW54603.1"/>
    <property type="molecule type" value="Genomic_DNA"/>
</dbReference>
<dbReference type="AlphaFoldDB" id="A0A2V3TZE6"/>
<dbReference type="SMART" id="SM00895">
    <property type="entry name" value="FCD"/>
    <property type="match status" value="1"/>
</dbReference>
<dbReference type="Pfam" id="PF07729">
    <property type="entry name" value="FCD"/>
    <property type="match status" value="1"/>
</dbReference>
<dbReference type="GO" id="GO:0003700">
    <property type="term" value="F:DNA-binding transcription factor activity"/>
    <property type="evidence" value="ECO:0007669"/>
    <property type="project" value="InterPro"/>
</dbReference>
<sequence length="224" mass="24957">MQRPLETLDPNLLKGLREHVHERLRQAIIAGQLPTGMLLNERKVAAELGVSTTPLKEALRRLELEGLVRTEPRRGIRVTFDAGQAEEMALARAALESMVARLAAARITDEALDNLRGITEGMKKATQSGAVSRLIELNEAFHDAIHAASGCHYLKRLLVGQLIYDKAARRFLLGDRDERGRALVEHLAILAALEARDEDGAERAMRDHIVRSGKQHVQTAFERR</sequence>
<dbReference type="PANTHER" id="PTHR43537">
    <property type="entry name" value="TRANSCRIPTIONAL REGULATOR, GNTR FAMILY"/>
    <property type="match status" value="1"/>
</dbReference>
<evidence type="ECO:0000256" key="1">
    <source>
        <dbReference type="ARBA" id="ARBA00023015"/>
    </source>
</evidence>
<keyword evidence="3" id="KW-0804">Transcription</keyword>
<dbReference type="InterPro" id="IPR011711">
    <property type="entry name" value="GntR_C"/>
</dbReference>
<dbReference type="CDD" id="cd07377">
    <property type="entry name" value="WHTH_GntR"/>
    <property type="match status" value="1"/>
</dbReference>
<dbReference type="InterPro" id="IPR008920">
    <property type="entry name" value="TF_FadR/GntR_C"/>
</dbReference>
<evidence type="ECO:0000256" key="3">
    <source>
        <dbReference type="ARBA" id="ARBA00023163"/>
    </source>
</evidence>
<accession>A0A2V3TZE6</accession>
<dbReference type="Gene3D" id="1.10.10.10">
    <property type="entry name" value="Winged helix-like DNA-binding domain superfamily/Winged helix DNA-binding domain"/>
    <property type="match status" value="1"/>
</dbReference>
<name>A0A2V3TZE6_9HYPH</name>
<dbReference type="OrthoDB" id="7846328at2"/>
<reference evidence="4 5" key="1">
    <citation type="submission" date="2018-05" db="EMBL/GenBank/DDBJ databases">
        <title>Genomic Encyclopedia of Type Strains, Phase IV (KMG-IV): sequencing the most valuable type-strain genomes for metagenomic binning, comparative biology and taxonomic classification.</title>
        <authorList>
            <person name="Goeker M."/>
        </authorList>
    </citation>
    <scope>NUCLEOTIDE SEQUENCE [LARGE SCALE GENOMIC DNA]</scope>
    <source>
        <strain evidence="4 5">DSM 6462</strain>
    </source>
</reference>
<dbReference type="SMART" id="SM00345">
    <property type="entry name" value="HTH_GNTR"/>
    <property type="match status" value="1"/>
</dbReference>
<evidence type="ECO:0000256" key="2">
    <source>
        <dbReference type="ARBA" id="ARBA00023125"/>
    </source>
</evidence>
<dbReference type="InterPro" id="IPR036390">
    <property type="entry name" value="WH_DNA-bd_sf"/>
</dbReference>
<proteinExistence type="predicted"/>
<dbReference type="SUPFAM" id="SSF48008">
    <property type="entry name" value="GntR ligand-binding domain-like"/>
    <property type="match status" value="1"/>
</dbReference>
<dbReference type="RefSeq" id="WP_110377068.1">
    <property type="nucleotide sequence ID" value="NZ_CAKNFM010000006.1"/>
</dbReference>
<protein>
    <submittedName>
        <fullName evidence="4">GntR family transcriptional regulator</fullName>
    </submittedName>
</protein>
<keyword evidence="2" id="KW-0238">DNA-binding</keyword>
<evidence type="ECO:0000313" key="5">
    <source>
        <dbReference type="Proteomes" id="UP000248021"/>
    </source>
</evidence>
<dbReference type="Pfam" id="PF00392">
    <property type="entry name" value="GntR"/>
    <property type="match status" value="1"/>
</dbReference>
<comment type="caution">
    <text evidence="4">The sequence shown here is derived from an EMBL/GenBank/DDBJ whole genome shotgun (WGS) entry which is preliminary data.</text>
</comment>
<dbReference type="Gene3D" id="1.20.120.530">
    <property type="entry name" value="GntR ligand-binding domain-like"/>
    <property type="match status" value="1"/>
</dbReference>
<dbReference type="PANTHER" id="PTHR43537:SF24">
    <property type="entry name" value="GLUCONATE OPERON TRANSCRIPTIONAL REPRESSOR"/>
    <property type="match status" value="1"/>
</dbReference>
<dbReference type="PRINTS" id="PR00035">
    <property type="entry name" value="HTHGNTR"/>
</dbReference>
<dbReference type="PROSITE" id="PS50949">
    <property type="entry name" value="HTH_GNTR"/>
    <property type="match status" value="1"/>
</dbReference>
<keyword evidence="5" id="KW-1185">Reference proteome</keyword>
<keyword evidence="1" id="KW-0805">Transcription regulation</keyword>
<dbReference type="Proteomes" id="UP000248021">
    <property type="component" value="Unassembled WGS sequence"/>
</dbReference>
<evidence type="ECO:0000313" key="4">
    <source>
        <dbReference type="EMBL" id="PXW54603.1"/>
    </source>
</evidence>
<dbReference type="SUPFAM" id="SSF46785">
    <property type="entry name" value="Winged helix' DNA-binding domain"/>
    <property type="match status" value="1"/>
</dbReference>
<dbReference type="GO" id="GO:0003677">
    <property type="term" value="F:DNA binding"/>
    <property type="evidence" value="ECO:0007669"/>
    <property type="project" value="UniProtKB-KW"/>
</dbReference>
<dbReference type="InterPro" id="IPR036388">
    <property type="entry name" value="WH-like_DNA-bd_sf"/>
</dbReference>
<dbReference type="InterPro" id="IPR000524">
    <property type="entry name" value="Tscrpt_reg_HTH_GntR"/>
</dbReference>
<organism evidence="4 5">
    <name type="scientific">Chelatococcus asaccharovorans</name>
    <dbReference type="NCBI Taxonomy" id="28210"/>
    <lineage>
        <taxon>Bacteria</taxon>
        <taxon>Pseudomonadati</taxon>
        <taxon>Pseudomonadota</taxon>
        <taxon>Alphaproteobacteria</taxon>
        <taxon>Hyphomicrobiales</taxon>
        <taxon>Chelatococcaceae</taxon>
        <taxon>Chelatococcus</taxon>
    </lineage>
</organism>